<dbReference type="AlphaFoldDB" id="A0NNN1"/>
<accession>A0NNN1</accession>
<reference evidence="1 2" key="1">
    <citation type="submission" date="2006-05" db="EMBL/GenBank/DDBJ databases">
        <authorList>
            <person name="King G."/>
            <person name="Ferriera S."/>
            <person name="Johnson J."/>
            <person name="Kravitz S."/>
            <person name="Beeson K."/>
            <person name="Sutton G."/>
            <person name="Rogers Y.-H."/>
            <person name="Friedman R."/>
            <person name="Frazier M."/>
            <person name="Venter J.C."/>
        </authorList>
    </citation>
    <scope>NUCLEOTIDE SEQUENCE [LARGE SCALE GENOMIC DNA]</scope>
    <source>
        <strain evidence="2">ATCC 25650 / DSM 13394 / JCM 20685 / NBRC 16684 / NCIMB 2208 / IAM 12614 / B1</strain>
    </source>
</reference>
<dbReference type="EMBL" id="AAUW01000002">
    <property type="protein sequence ID" value="EAV45762.1"/>
    <property type="molecule type" value="Genomic_DNA"/>
</dbReference>
<protein>
    <submittedName>
        <fullName evidence="1">Uncharacterized protein</fullName>
    </submittedName>
</protein>
<comment type="caution">
    <text evidence="1">The sequence shown here is derived from an EMBL/GenBank/DDBJ whole genome shotgun (WGS) entry which is preliminary data.</text>
</comment>
<name>A0NNN1_ROSAI</name>
<dbReference type="Proteomes" id="UP000004848">
    <property type="component" value="Unassembled WGS sequence"/>
</dbReference>
<proteinExistence type="predicted"/>
<sequence>MWLIFKLSQRRGGPIRSNPKDVEMASPRDVNLLDRAESPLSAPFLTRLRHFSRHFVFIYEATP</sequence>
<gene>
    <name evidence="1" type="ORF">SIAM614_24122</name>
</gene>
<evidence type="ECO:0000313" key="1">
    <source>
        <dbReference type="EMBL" id="EAV45762.1"/>
    </source>
</evidence>
<evidence type="ECO:0000313" key="2">
    <source>
        <dbReference type="Proteomes" id="UP000004848"/>
    </source>
</evidence>
<organism evidence="1 2">
    <name type="scientific">Roseibium aggregatum (strain ATCC 25650 / DSM 13394 / JCM 20685 / NBRC 16684 / NCIMB 2208 / IAM 12614 / B1)</name>
    <name type="common">Stappia aggregata</name>
    <dbReference type="NCBI Taxonomy" id="384765"/>
    <lineage>
        <taxon>Bacteria</taxon>
        <taxon>Pseudomonadati</taxon>
        <taxon>Pseudomonadota</taxon>
        <taxon>Alphaproteobacteria</taxon>
        <taxon>Hyphomicrobiales</taxon>
        <taxon>Stappiaceae</taxon>
        <taxon>Roseibium</taxon>
    </lineage>
</organism>